<keyword evidence="3" id="KW-0472">Membrane</keyword>
<protein>
    <submittedName>
        <fullName evidence="5">EGF domain-containing protein</fullName>
    </submittedName>
</protein>
<accession>A0AAN8J399</accession>
<evidence type="ECO:0000259" key="4">
    <source>
        <dbReference type="PROSITE" id="PS50026"/>
    </source>
</evidence>
<feature type="disulfide bond" evidence="1">
    <location>
        <begin position="97"/>
        <end position="107"/>
    </location>
</feature>
<feature type="transmembrane region" description="Helical" evidence="3">
    <location>
        <begin position="149"/>
        <end position="170"/>
    </location>
</feature>
<feature type="domain" description="EGF-like" evidence="4">
    <location>
        <begin position="93"/>
        <end position="125"/>
    </location>
</feature>
<organism evidence="5 6">
    <name type="scientific">Trichostrongylus colubriformis</name>
    <name type="common">Black scour worm</name>
    <dbReference type="NCBI Taxonomy" id="6319"/>
    <lineage>
        <taxon>Eukaryota</taxon>
        <taxon>Metazoa</taxon>
        <taxon>Ecdysozoa</taxon>
        <taxon>Nematoda</taxon>
        <taxon>Chromadorea</taxon>
        <taxon>Rhabditida</taxon>
        <taxon>Rhabditina</taxon>
        <taxon>Rhabditomorpha</taxon>
        <taxon>Strongyloidea</taxon>
        <taxon>Trichostrongylidae</taxon>
        <taxon>Trichostrongylus</taxon>
    </lineage>
</organism>
<keyword evidence="3" id="KW-0812">Transmembrane</keyword>
<dbReference type="PANTHER" id="PTHR11905">
    <property type="entry name" value="ADAM A DISINTEGRIN AND METALLOPROTEASE DOMAIN"/>
    <property type="match status" value="1"/>
</dbReference>
<reference evidence="5 6" key="1">
    <citation type="submission" date="2019-10" db="EMBL/GenBank/DDBJ databases">
        <title>Assembly and Annotation for the nematode Trichostrongylus colubriformis.</title>
        <authorList>
            <person name="Martin J."/>
        </authorList>
    </citation>
    <scope>NUCLEOTIDE SEQUENCE [LARGE SCALE GENOMIC DNA]</scope>
    <source>
        <strain evidence="5">G859</strain>
        <tissue evidence="5">Whole worm</tissue>
    </source>
</reference>
<keyword evidence="1" id="KW-1015">Disulfide bond</keyword>
<keyword evidence="6" id="KW-1185">Reference proteome</keyword>
<dbReference type="SMART" id="SM00608">
    <property type="entry name" value="ACR"/>
    <property type="match status" value="1"/>
</dbReference>
<dbReference type="GO" id="GO:0006509">
    <property type="term" value="P:membrane protein ectodomain proteolysis"/>
    <property type="evidence" value="ECO:0007669"/>
    <property type="project" value="TreeGrafter"/>
</dbReference>
<evidence type="ECO:0000256" key="1">
    <source>
        <dbReference type="PROSITE-ProRule" id="PRU00076"/>
    </source>
</evidence>
<evidence type="ECO:0000256" key="2">
    <source>
        <dbReference type="SAM" id="MobiDB-lite"/>
    </source>
</evidence>
<dbReference type="InterPro" id="IPR000742">
    <property type="entry name" value="EGF"/>
</dbReference>
<evidence type="ECO:0000256" key="3">
    <source>
        <dbReference type="SAM" id="Phobius"/>
    </source>
</evidence>
<keyword evidence="1" id="KW-0245">EGF-like domain</keyword>
<evidence type="ECO:0000313" key="5">
    <source>
        <dbReference type="EMBL" id="KAK5984334.1"/>
    </source>
</evidence>
<feature type="non-terminal residue" evidence="5">
    <location>
        <position position="1"/>
    </location>
</feature>
<dbReference type="AlphaFoldDB" id="A0AAN8J399"/>
<dbReference type="PROSITE" id="PS01186">
    <property type="entry name" value="EGF_2"/>
    <property type="match status" value="1"/>
</dbReference>
<comment type="caution">
    <text evidence="1">Lacks conserved residue(s) required for the propagation of feature annotation.</text>
</comment>
<dbReference type="InterPro" id="IPR006586">
    <property type="entry name" value="ADAM_Cys-rich"/>
</dbReference>
<dbReference type="EMBL" id="WIXE01003004">
    <property type="protein sequence ID" value="KAK5984334.1"/>
    <property type="molecule type" value="Genomic_DNA"/>
</dbReference>
<dbReference type="PROSITE" id="PS00022">
    <property type="entry name" value="EGF_1"/>
    <property type="match status" value="1"/>
</dbReference>
<dbReference type="PANTHER" id="PTHR11905:SF159">
    <property type="entry name" value="ADAM METALLOPROTEASE"/>
    <property type="match status" value="1"/>
</dbReference>
<feature type="region of interest" description="Disordered" evidence="2">
    <location>
        <begin position="309"/>
        <end position="384"/>
    </location>
</feature>
<name>A0AAN8J399_TRICO</name>
<keyword evidence="3" id="KW-1133">Transmembrane helix</keyword>
<dbReference type="Proteomes" id="UP001331761">
    <property type="component" value="Unassembled WGS sequence"/>
</dbReference>
<proteinExistence type="predicted"/>
<feature type="region of interest" description="Disordered" evidence="2">
    <location>
        <begin position="274"/>
        <end position="295"/>
    </location>
</feature>
<feature type="compositionally biased region" description="Basic and acidic residues" evidence="2">
    <location>
        <begin position="316"/>
        <end position="326"/>
    </location>
</feature>
<feature type="disulfide bond" evidence="1">
    <location>
        <begin position="115"/>
        <end position="124"/>
    </location>
</feature>
<evidence type="ECO:0000313" key="6">
    <source>
        <dbReference type="Proteomes" id="UP001331761"/>
    </source>
</evidence>
<comment type="caution">
    <text evidence="5">The sequence shown here is derived from an EMBL/GenBank/DDBJ whole genome shotgun (WGS) entry which is preliminary data.</text>
</comment>
<sequence length="402" mass="44261">FKRCLAEDIMCGRLQCATQAERPVFGDPTIVTSAYTYVRVGTETHQCHVIKTTYVVGQKNEPDPGMVLDGAECGNDKICVDAKCKDRSEVAKTVSKCNDQCHYRGICNNVGNCHCENGFGGTACEIPGFGGSVNSNPSSTSRGITPSTMLLLLFAIFSIAMVIVCFFYWFKKKRNIPKEFWEYSRKTLKLHGVLVPVRKAPPPPGGRRHVRESLNAAWTNGGVTYSVNDRQPTFVPPAIPLMTVTSNARDHPRSPDELLTHVPLSAAQAPVMKPHFTRTPSTRPKEPPPMVPSRPRDSIVQELYREHGAEMGIKSARTDFASRDYKTLPPDDPGGTMKKETLRPVQPPPPKPPKHQKPPSNNEFINRPPLPAKPPEILNGTDKGIGVRELAAKFDAQRTAGS</sequence>
<gene>
    <name evidence="5" type="ORF">GCK32_012728</name>
</gene>
<dbReference type="PROSITE" id="PS50026">
    <property type="entry name" value="EGF_3"/>
    <property type="match status" value="1"/>
</dbReference>